<accession>A0A9X1AIG0</accession>
<proteinExistence type="predicted"/>
<reference evidence="1" key="2">
    <citation type="submission" date="2021-03" db="EMBL/GenBank/DDBJ databases">
        <authorList>
            <person name="Artuso I."/>
            <person name="Turrini P."/>
            <person name="Pirolo M."/>
            <person name="Lugli G.A."/>
            <person name="Ventura M."/>
            <person name="Visca P."/>
        </authorList>
    </citation>
    <scope>NUCLEOTIDE SEQUENCE</scope>
    <source>
        <strain evidence="1">LMG 26462</strain>
    </source>
</reference>
<organism evidence="1 2">
    <name type="scientific">Aminobacter anthyllidis</name>
    <dbReference type="NCBI Taxonomy" id="1035067"/>
    <lineage>
        <taxon>Bacteria</taxon>
        <taxon>Pseudomonadati</taxon>
        <taxon>Pseudomonadota</taxon>
        <taxon>Alphaproteobacteria</taxon>
        <taxon>Hyphomicrobiales</taxon>
        <taxon>Phyllobacteriaceae</taxon>
        <taxon>Aminobacter</taxon>
    </lineage>
</organism>
<keyword evidence="2" id="KW-1185">Reference proteome</keyword>
<dbReference type="RefSeq" id="WP_214393878.1">
    <property type="nucleotide sequence ID" value="NZ_JAFLWW010000017.1"/>
</dbReference>
<dbReference type="Proteomes" id="UP001138921">
    <property type="component" value="Unassembled WGS sequence"/>
</dbReference>
<name>A0A9X1AIG0_9HYPH</name>
<dbReference type="AlphaFoldDB" id="A0A9X1AIG0"/>
<gene>
    <name evidence="1" type="ORF">J1C56_31675</name>
</gene>
<evidence type="ECO:0000313" key="1">
    <source>
        <dbReference type="EMBL" id="MBT1160091.1"/>
    </source>
</evidence>
<protein>
    <submittedName>
        <fullName evidence="1">Uncharacterized protein</fullName>
    </submittedName>
</protein>
<reference evidence="1" key="1">
    <citation type="journal article" date="2021" name="Microorganisms">
        <title>Phylogenomic Reconstruction and Metabolic Potential of the Genus Aminobacter.</title>
        <authorList>
            <person name="Artuso I."/>
            <person name="Turrini P."/>
            <person name="Pirolo M."/>
            <person name="Lugli G.A."/>
            <person name="Ventura M."/>
            <person name="Visca P."/>
        </authorList>
    </citation>
    <scope>NUCLEOTIDE SEQUENCE</scope>
    <source>
        <strain evidence="1">LMG 26462</strain>
    </source>
</reference>
<dbReference type="EMBL" id="JAFLWW010000017">
    <property type="protein sequence ID" value="MBT1160091.1"/>
    <property type="molecule type" value="Genomic_DNA"/>
</dbReference>
<comment type="caution">
    <text evidence="1">The sequence shown here is derived from an EMBL/GenBank/DDBJ whole genome shotgun (WGS) entry which is preliminary data.</text>
</comment>
<evidence type="ECO:0000313" key="2">
    <source>
        <dbReference type="Proteomes" id="UP001138921"/>
    </source>
</evidence>
<sequence length="135" mass="15648">MRVDQSSFDDEFEELFELEFDEELELEFELELLDELDELLELELFDEFDERLELELLFEFDQLEPPDFPPEMTVLKNFEKSSSAWAVLFAAGAASSIVPRMASIFFICHLLLDNLCDCPGGTGEDDSYSIRQTKN</sequence>